<dbReference type="SUPFAM" id="SSF53697">
    <property type="entry name" value="SIS domain"/>
    <property type="match status" value="1"/>
</dbReference>
<dbReference type="CDD" id="cd05013">
    <property type="entry name" value="SIS_RpiR"/>
    <property type="match status" value="1"/>
</dbReference>
<dbReference type="InterPro" id="IPR036388">
    <property type="entry name" value="WH-like_DNA-bd_sf"/>
</dbReference>
<evidence type="ECO:0000256" key="2">
    <source>
        <dbReference type="ARBA" id="ARBA00023125"/>
    </source>
</evidence>
<keyword evidence="1" id="KW-0805">Transcription regulation</keyword>
<dbReference type="GO" id="GO:0097367">
    <property type="term" value="F:carbohydrate derivative binding"/>
    <property type="evidence" value="ECO:0007669"/>
    <property type="project" value="InterPro"/>
</dbReference>
<reference evidence="6 7" key="1">
    <citation type="submission" date="2015-03" db="EMBL/GenBank/DDBJ databases">
        <authorList>
            <person name="Abdul Halim M."/>
        </authorList>
    </citation>
    <scope>NUCLEOTIDE SEQUENCE [LARGE SCALE GENOMIC DNA]</scope>
    <source>
        <strain evidence="6 7">ATCC 35681</strain>
    </source>
</reference>
<dbReference type="InterPro" id="IPR001347">
    <property type="entry name" value="SIS_dom"/>
</dbReference>
<gene>
    <name evidence="6" type="ORF">VK70_16390</name>
</gene>
<dbReference type="Proteomes" id="UP000034189">
    <property type="component" value="Chromosome"/>
</dbReference>
<keyword evidence="2" id="KW-0238">DNA-binding</keyword>
<evidence type="ECO:0000256" key="1">
    <source>
        <dbReference type="ARBA" id="ARBA00023015"/>
    </source>
</evidence>
<dbReference type="PANTHER" id="PTHR30514">
    <property type="entry name" value="GLUCOKINASE"/>
    <property type="match status" value="1"/>
</dbReference>
<dbReference type="Pfam" id="PF01380">
    <property type="entry name" value="SIS"/>
    <property type="match status" value="1"/>
</dbReference>
<reference evidence="6 7" key="2">
    <citation type="journal article" date="2016" name="Genome Announc.">
        <title>Genome Sequence of a Gram-Positive Diazotroph, Paenibacillus durus Type Strain ATCC 35681.</title>
        <authorList>
            <person name="Halim M.A."/>
            <person name="Rahman A.Y."/>
            <person name="Sim K.S."/>
            <person name="Yam H.C."/>
            <person name="Rahim A.A."/>
            <person name="Ghazali A.H."/>
            <person name="Najimudin N."/>
        </authorList>
    </citation>
    <scope>NUCLEOTIDE SEQUENCE [LARGE SCALE GENOMIC DNA]</scope>
    <source>
        <strain evidence="6 7">ATCC 35681</strain>
    </source>
</reference>
<name>A0A0F7FB93_PAEDU</name>
<organism evidence="6 7">
    <name type="scientific">Paenibacillus durus ATCC 35681</name>
    <dbReference type="NCBI Taxonomy" id="1333534"/>
    <lineage>
        <taxon>Bacteria</taxon>
        <taxon>Bacillati</taxon>
        <taxon>Bacillota</taxon>
        <taxon>Bacilli</taxon>
        <taxon>Bacillales</taxon>
        <taxon>Paenibacillaceae</taxon>
        <taxon>Paenibacillus</taxon>
    </lineage>
</organism>
<dbReference type="EMBL" id="CP011114">
    <property type="protein sequence ID" value="AKG35945.1"/>
    <property type="molecule type" value="Genomic_DNA"/>
</dbReference>
<evidence type="ECO:0000259" key="5">
    <source>
        <dbReference type="PROSITE" id="PS51464"/>
    </source>
</evidence>
<protein>
    <submittedName>
        <fullName evidence="6">Transcriptional regulator</fullName>
    </submittedName>
</protein>
<dbReference type="GO" id="GO:1901135">
    <property type="term" value="P:carbohydrate derivative metabolic process"/>
    <property type="evidence" value="ECO:0007669"/>
    <property type="project" value="InterPro"/>
</dbReference>
<evidence type="ECO:0000256" key="3">
    <source>
        <dbReference type="ARBA" id="ARBA00023163"/>
    </source>
</evidence>
<feature type="domain" description="HTH rpiR-type" evidence="4">
    <location>
        <begin position="1"/>
        <end position="77"/>
    </location>
</feature>
<dbReference type="Gene3D" id="1.10.10.10">
    <property type="entry name" value="Winged helix-like DNA-binding domain superfamily/Winged helix DNA-binding domain"/>
    <property type="match status" value="1"/>
</dbReference>
<dbReference type="PROSITE" id="PS51071">
    <property type="entry name" value="HTH_RPIR"/>
    <property type="match status" value="1"/>
</dbReference>
<keyword evidence="3" id="KW-0804">Transcription</keyword>
<proteinExistence type="predicted"/>
<dbReference type="SUPFAM" id="SSF46689">
    <property type="entry name" value="Homeodomain-like"/>
    <property type="match status" value="1"/>
</dbReference>
<dbReference type="Gene3D" id="3.40.50.10490">
    <property type="entry name" value="Glucose-6-phosphate isomerase like protein, domain 1"/>
    <property type="match status" value="1"/>
</dbReference>
<dbReference type="RefSeq" id="WP_025696712.1">
    <property type="nucleotide sequence ID" value="NZ_ASQQ01000462.1"/>
</dbReference>
<dbReference type="AlphaFoldDB" id="A0A0F7FB93"/>
<dbReference type="GO" id="GO:0003700">
    <property type="term" value="F:DNA-binding transcription factor activity"/>
    <property type="evidence" value="ECO:0007669"/>
    <property type="project" value="InterPro"/>
</dbReference>
<evidence type="ECO:0000313" key="7">
    <source>
        <dbReference type="Proteomes" id="UP000034189"/>
    </source>
</evidence>
<dbReference type="GO" id="GO:0003677">
    <property type="term" value="F:DNA binding"/>
    <property type="evidence" value="ECO:0007669"/>
    <property type="project" value="UniProtKB-KW"/>
</dbReference>
<feature type="domain" description="SIS" evidence="5">
    <location>
        <begin position="110"/>
        <end position="250"/>
    </location>
</feature>
<dbReference type="PROSITE" id="PS51464">
    <property type="entry name" value="SIS"/>
    <property type="match status" value="1"/>
</dbReference>
<dbReference type="InterPro" id="IPR000281">
    <property type="entry name" value="HTH_RpiR"/>
</dbReference>
<evidence type="ECO:0000313" key="6">
    <source>
        <dbReference type="EMBL" id="AKG35945.1"/>
    </source>
</evidence>
<sequence length="255" mass="29220">MGLDISKLVDKYQLNQTEEKILVYIIDNIENVKEIEVRGIAKEFYTSTTTIMNLAKKMGHSGFLDMYYHLNFTLKDKKSQFSGEKNNQFYGVDLEQLLSLIDHHKIEEFVNLLLENKNEIIYTWGGGFSAPITEYITRKLIVLGFKCIYSEPIESYDVNPIQAKLFINVSKSGETDSLLKMSHSAKKNGIKIISFTGDSENSLSKLSDINLKIVDMNAMDDRNKSASSFYPNVLMLFEFLIGEYLEKIKKDSDKN</sequence>
<dbReference type="PANTHER" id="PTHR30514:SF21">
    <property type="entry name" value="RPIR-FAMILY TRANSCRIPTIONAL REGULATOR"/>
    <property type="match status" value="1"/>
</dbReference>
<dbReference type="HOGENOM" id="CLU_055769_4_1_9"/>
<dbReference type="OrthoDB" id="6590756at2"/>
<accession>A0A0F7FB93</accession>
<dbReference type="Pfam" id="PF01418">
    <property type="entry name" value="HTH_6"/>
    <property type="match status" value="1"/>
</dbReference>
<dbReference type="InterPro" id="IPR046348">
    <property type="entry name" value="SIS_dom_sf"/>
</dbReference>
<dbReference type="PATRIC" id="fig|1333534.5.peg.3608"/>
<dbReference type="InterPro" id="IPR047640">
    <property type="entry name" value="RpiR-like"/>
</dbReference>
<dbReference type="InterPro" id="IPR009057">
    <property type="entry name" value="Homeodomain-like_sf"/>
</dbReference>
<dbReference type="InterPro" id="IPR035472">
    <property type="entry name" value="RpiR-like_SIS"/>
</dbReference>
<evidence type="ECO:0000259" key="4">
    <source>
        <dbReference type="PROSITE" id="PS51071"/>
    </source>
</evidence>